<dbReference type="Proteomes" id="UP000320176">
    <property type="component" value="Unassembled WGS sequence"/>
</dbReference>
<evidence type="ECO:0000259" key="1">
    <source>
        <dbReference type="Pfam" id="PF08242"/>
    </source>
</evidence>
<keyword evidence="2" id="KW-0830">Ubiquinone</keyword>
<dbReference type="OrthoDB" id="9791837at2"/>
<accession>A0A5C6B2F1</accession>
<name>A0A5C6B2F1_9BACT</name>
<feature type="domain" description="Methyltransferase type 12" evidence="1">
    <location>
        <begin position="65"/>
        <end position="161"/>
    </location>
</feature>
<dbReference type="Pfam" id="PF08242">
    <property type="entry name" value="Methyltransf_12"/>
    <property type="match status" value="1"/>
</dbReference>
<protein>
    <submittedName>
        <fullName evidence="2">Ubiquinone/menaquinone biosynthesis methyltransferase</fullName>
    </submittedName>
</protein>
<evidence type="ECO:0000313" key="3">
    <source>
        <dbReference type="Proteomes" id="UP000320176"/>
    </source>
</evidence>
<reference evidence="2 3" key="1">
    <citation type="submission" date="2019-02" db="EMBL/GenBank/DDBJ databases">
        <title>Deep-cultivation of Planctomycetes and their phenomic and genomic characterization uncovers novel biology.</title>
        <authorList>
            <person name="Wiegand S."/>
            <person name="Jogler M."/>
            <person name="Boedeker C."/>
            <person name="Pinto D."/>
            <person name="Vollmers J."/>
            <person name="Rivas-Marin E."/>
            <person name="Kohn T."/>
            <person name="Peeters S.H."/>
            <person name="Heuer A."/>
            <person name="Rast P."/>
            <person name="Oberbeckmann S."/>
            <person name="Bunk B."/>
            <person name="Jeske O."/>
            <person name="Meyerdierks A."/>
            <person name="Storesund J.E."/>
            <person name="Kallscheuer N."/>
            <person name="Luecker S."/>
            <person name="Lage O.M."/>
            <person name="Pohl T."/>
            <person name="Merkel B.J."/>
            <person name="Hornburger P."/>
            <person name="Mueller R.-W."/>
            <person name="Bruemmer F."/>
            <person name="Labrenz M."/>
            <person name="Spormann A.M."/>
            <person name="Op Den Camp H."/>
            <person name="Overmann J."/>
            <person name="Amann R."/>
            <person name="Jetten M.S.M."/>
            <person name="Mascher T."/>
            <person name="Medema M.H."/>
            <person name="Devos D.P."/>
            <person name="Kaster A.-K."/>
            <person name="Ovreas L."/>
            <person name="Rohde M."/>
            <person name="Galperin M.Y."/>
            <person name="Jogler C."/>
        </authorList>
    </citation>
    <scope>NUCLEOTIDE SEQUENCE [LARGE SCALE GENOMIC DNA]</scope>
    <source>
        <strain evidence="2 3">Pla52n</strain>
    </source>
</reference>
<dbReference type="PANTHER" id="PTHR47473:SF1">
    <property type="entry name" value="METHYLTRANSFERASE DOMAIN-CONTAINING PROTEIN"/>
    <property type="match status" value="1"/>
</dbReference>
<dbReference type="PANTHER" id="PTHR47473">
    <property type="entry name" value="BTA1P"/>
    <property type="match status" value="1"/>
</dbReference>
<dbReference type="SUPFAM" id="SSF53335">
    <property type="entry name" value="S-adenosyl-L-methionine-dependent methyltransferases"/>
    <property type="match status" value="1"/>
</dbReference>
<sequence length="241" mass="27709">MSPLNRMKTICRLIANRDRGDNHAERLENFYARQAESYDDTRSRMLHGRQGLIDLIPVVKNSVWIELGAGTGSNLELLGDRIDEIQHLHLVDLSPSMIQIAQKRIKSRNWRNVTTHLEDATKFSPPTSADVILFSYSLTMIPNWFAAIDNARRILRPGGVIAVVDYYVSRYRPDNGWVRHDWACRTFAPNAFAKNGVHPNPDHIYYLHEYFQPSYFAEHVSKLLGPFFSAPYYQFIGNKSG</sequence>
<gene>
    <name evidence="2" type="ORF">Pla52n_18200</name>
</gene>
<evidence type="ECO:0000313" key="2">
    <source>
        <dbReference type="EMBL" id="TWU06100.1"/>
    </source>
</evidence>
<organism evidence="2 3">
    <name type="scientific">Stieleria varia</name>
    <dbReference type="NCBI Taxonomy" id="2528005"/>
    <lineage>
        <taxon>Bacteria</taxon>
        <taxon>Pseudomonadati</taxon>
        <taxon>Planctomycetota</taxon>
        <taxon>Planctomycetia</taxon>
        <taxon>Pirellulales</taxon>
        <taxon>Pirellulaceae</taxon>
        <taxon>Stieleria</taxon>
    </lineage>
</organism>
<dbReference type="EMBL" id="SJPN01000002">
    <property type="protein sequence ID" value="TWU06100.1"/>
    <property type="molecule type" value="Genomic_DNA"/>
</dbReference>
<dbReference type="CDD" id="cd02440">
    <property type="entry name" value="AdoMet_MTases"/>
    <property type="match status" value="1"/>
</dbReference>
<dbReference type="RefSeq" id="WP_146519233.1">
    <property type="nucleotide sequence ID" value="NZ_CP151726.1"/>
</dbReference>
<comment type="caution">
    <text evidence="2">The sequence shown here is derived from an EMBL/GenBank/DDBJ whole genome shotgun (WGS) entry which is preliminary data.</text>
</comment>
<keyword evidence="3" id="KW-1185">Reference proteome</keyword>
<keyword evidence="2" id="KW-0808">Transferase</keyword>
<dbReference type="GO" id="GO:0008168">
    <property type="term" value="F:methyltransferase activity"/>
    <property type="evidence" value="ECO:0007669"/>
    <property type="project" value="UniProtKB-KW"/>
</dbReference>
<keyword evidence="2" id="KW-0489">Methyltransferase</keyword>
<dbReference type="InterPro" id="IPR013217">
    <property type="entry name" value="Methyltransf_12"/>
</dbReference>
<proteinExistence type="predicted"/>
<dbReference type="Gene3D" id="3.40.50.150">
    <property type="entry name" value="Vaccinia Virus protein VP39"/>
    <property type="match status" value="1"/>
</dbReference>
<dbReference type="InterPro" id="IPR029063">
    <property type="entry name" value="SAM-dependent_MTases_sf"/>
</dbReference>
<dbReference type="GO" id="GO:0032259">
    <property type="term" value="P:methylation"/>
    <property type="evidence" value="ECO:0007669"/>
    <property type="project" value="UniProtKB-KW"/>
</dbReference>
<dbReference type="AlphaFoldDB" id="A0A5C6B2F1"/>